<dbReference type="GO" id="GO:0030425">
    <property type="term" value="C:dendrite"/>
    <property type="evidence" value="ECO:0007669"/>
    <property type="project" value="TreeGrafter"/>
</dbReference>
<proteinExistence type="predicted"/>
<keyword evidence="8" id="KW-0807">Transducer</keyword>
<dbReference type="InterPro" id="IPR017452">
    <property type="entry name" value="GPCR_Rhodpsn_7TM"/>
</dbReference>
<accession>A0A3M7QXK6</accession>
<evidence type="ECO:0000259" key="10">
    <source>
        <dbReference type="PROSITE" id="PS50262"/>
    </source>
</evidence>
<dbReference type="GO" id="GO:0045202">
    <property type="term" value="C:synapse"/>
    <property type="evidence" value="ECO:0007669"/>
    <property type="project" value="GOC"/>
</dbReference>
<dbReference type="STRING" id="10195.A0A3M7QXK6"/>
<comment type="subcellular location">
    <subcellularLocation>
        <location evidence="1">Cell membrane</location>
        <topology evidence="1">Multi-pass membrane protein</topology>
    </subcellularLocation>
</comment>
<keyword evidence="6 9" id="KW-0472">Membrane</keyword>
<dbReference type="OrthoDB" id="5859976at2759"/>
<evidence type="ECO:0000256" key="3">
    <source>
        <dbReference type="ARBA" id="ARBA00022692"/>
    </source>
</evidence>
<keyword evidence="3 9" id="KW-0812">Transmembrane</keyword>
<organism evidence="11 12">
    <name type="scientific">Brachionus plicatilis</name>
    <name type="common">Marine rotifer</name>
    <name type="synonym">Brachionus muelleri</name>
    <dbReference type="NCBI Taxonomy" id="10195"/>
    <lineage>
        <taxon>Eukaryota</taxon>
        <taxon>Metazoa</taxon>
        <taxon>Spiralia</taxon>
        <taxon>Gnathifera</taxon>
        <taxon>Rotifera</taxon>
        <taxon>Eurotatoria</taxon>
        <taxon>Monogononta</taxon>
        <taxon>Pseudotrocha</taxon>
        <taxon>Ploima</taxon>
        <taxon>Brachionidae</taxon>
        <taxon>Brachionus</taxon>
    </lineage>
</organism>
<evidence type="ECO:0000256" key="1">
    <source>
        <dbReference type="ARBA" id="ARBA00004651"/>
    </source>
</evidence>
<feature type="transmembrane region" description="Helical" evidence="9">
    <location>
        <begin position="37"/>
        <end position="58"/>
    </location>
</feature>
<evidence type="ECO:0000313" key="12">
    <source>
        <dbReference type="Proteomes" id="UP000276133"/>
    </source>
</evidence>
<dbReference type="GO" id="GO:0005886">
    <property type="term" value="C:plasma membrane"/>
    <property type="evidence" value="ECO:0007669"/>
    <property type="project" value="UniProtKB-SubCell"/>
</dbReference>
<dbReference type="GO" id="GO:0004993">
    <property type="term" value="F:G protein-coupled serotonin receptor activity"/>
    <property type="evidence" value="ECO:0007669"/>
    <property type="project" value="TreeGrafter"/>
</dbReference>
<keyword evidence="5" id="KW-0297">G-protein coupled receptor</keyword>
<keyword evidence="12" id="KW-1185">Reference proteome</keyword>
<dbReference type="Proteomes" id="UP000276133">
    <property type="component" value="Unassembled WGS sequence"/>
</dbReference>
<comment type="caution">
    <text evidence="11">The sequence shown here is derived from an EMBL/GenBank/DDBJ whole genome shotgun (WGS) entry which is preliminary data.</text>
</comment>
<dbReference type="AlphaFoldDB" id="A0A3M7QXK6"/>
<sequence length="333" mass="38694">MKIIENHFLYIHILLERYIGIRNPLKNREKSKTRTKFLIFSAWTVSFLLASPIIFLSYEDTSNIIQNGNCALFNAHFIIFGSIISFIVPLFIMILMYILTVRRLLKVVKDFKKKHQHEHPAIQALAKNKKFSVKFNDCRCDGKYFQKLSIKGILKKKKDANGSDANDSLIDESSHKFRNLVQKHRLINRTLTAFQNYRESTAVKNEQKAVKVLGIVFVIFVIAWGPFAIINILSAIFPKESIHPSLLDTLTWLGYVSSCINPIIYNAFNKKFRTAFKHVLFCRLKALRKSSQRRSHNKIMYPKSTNEKDISFQSSSRPIRNTHKKLFVPKLNL</sequence>
<protein>
    <submittedName>
        <fullName evidence="11">SERotonin octopamine receptor family</fullName>
    </submittedName>
</protein>
<gene>
    <name evidence="11" type="ORF">BpHYR1_002912</name>
</gene>
<dbReference type="EMBL" id="REGN01004810">
    <property type="protein sequence ID" value="RNA16110.1"/>
    <property type="molecule type" value="Genomic_DNA"/>
</dbReference>
<dbReference type="GO" id="GO:0007187">
    <property type="term" value="P:G protein-coupled receptor signaling pathway, coupled to cyclic nucleotide second messenger"/>
    <property type="evidence" value="ECO:0007669"/>
    <property type="project" value="TreeGrafter"/>
</dbReference>
<evidence type="ECO:0000256" key="2">
    <source>
        <dbReference type="ARBA" id="ARBA00022475"/>
    </source>
</evidence>
<keyword evidence="4 9" id="KW-1133">Transmembrane helix</keyword>
<evidence type="ECO:0000313" key="11">
    <source>
        <dbReference type="EMBL" id="RNA16110.1"/>
    </source>
</evidence>
<dbReference type="PRINTS" id="PR00237">
    <property type="entry name" value="GPCRRHODOPSN"/>
</dbReference>
<dbReference type="GO" id="GO:0030594">
    <property type="term" value="F:neurotransmitter receptor activity"/>
    <property type="evidence" value="ECO:0007669"/>
    <property type="project" value="TreeGrafter"/>
</dbReference>
<keyword evidence="7 11" id="KW-0675">Receptor</keyword>
<dbReference type="PROSITE" id="PS50262">
    <property type="entry name" value="G_PROTEIN_RECEP_F1_2"/>
    <property type="match status" value="1"/>
</dbReference>
<dbReference type="SUPFAM" id="SSF81321">
    <property type="entry name" value="Family A G protein-coupled receptor-like"/>
    <property type="match status" value="1"/>
</dbReference>
<reference evidence="11 12" key="1">
    <citation type="journal article" date="2018" name="Sci. Rep.">
        <title>Genomic signatures of local adaptation to the degree of environmental predictability in rotifers.</title>
        <authorList>
            <person name="Franch-Gras L."/>
            <person name="Hahn C."/>
            <person name="Garcia-Roger E.M."/>
            <person name="Carmona M.J."/>
            <person name="Serra M."/>
            <person name="Gomez A."/>
        </authorList>
    </citation>
    <scope>NUCLEOTIDE SEQUENCE [LARGE SCALE GENOMIC DNA]</scope>
    <source>
        <strain evidence="11">HYR1</strain>
    </source>
</reference>
<evidence type="ECO:0000256" key="9">
    <source>
        <dbReference type="SAM" id="Phobius"/>
    </source>
</evidence>
<dbReference type="InterPro" id="IPR000276">
    <property type="entry name" value="GPCR_Rhodpsn"/>
</dbReference>
<feature type="domain" description="G-protein coupled receptors family 1 profile" evidence="10">
    <location>
        <begin position="1"/>
        <end position="265"/>
    </location>
</feature>
<keyword evidence="2" id="KW-1003">Cell membrane</keyword>
<dbReference type="Pfam" id="PF00001">
    <property type="entry name" value="7tm_1"/>
    <property type="match status" value="1"/>
</dbReference>
<evidence type="ECO:0000256" key="7">
    <source>
        <dbReference type="ARBA" id="ARBA00023170"/>
    </source>
</evidence>
<dbReference type="GO" id="GO:0007268">
    <property type="term" value="P:chemical synaptic transmission"/>
    <property type="evidence" value="ECO:0007669"/>
    <property type="project" value="TreeGrafter"/>
</dbReference>
<dbReference type="Gene3D" id="1.20.1070.10">
    <property type="entry name" value="Rhodopsin 7-helix transmembrane proteins"/>
    <property type="match status" value="1"/>
</dbReference>
<evidence type="ECO:0000256" key="6">
    <source>
        <dbReference type="ARBA" id="ARBA00023136"/>
    </source>
</evidence>
<feature type="transmembrane region" description="Helical" evidence="9">
    <location>
        <begin position="249"/>
        <end position="268"/>
    </location>
</feature>
<dbReference type="PANTHER" id="PTHR24247">
    <property type="entry name" value="5-HYDROXYTRYPTAMINE RECEPTOR"/>
    <property type="match status" value="1"/>
</dbReference>
<evidence type="ECO:0000256" key="8">
    <source>
        <dbReference type="ARBA" id="ARBA00023224"/>
    </source>
</evidence>
<evidence type="ECO:0000256" key="4">
    <source>
        <dbReference type="ARBA" id="ARBA00022989"/>
    </source>
</evidence>
<feature type="transmembrane region" description="Helical" evidence="9">
    <location>
        <begin position="78"/>
        <end position="99"/>
    </location>
</feature>
<name>A0A3M7QXK6_BRAPC</name>
<dbReference type="PANTHER" id="PTHR24247:SF202">
    <property type="entry name" value="5-HYDROXYTRYPTAMINE RECEPTOR 1"/>
    <property type="match status" value="1"/>
</dbReference>
<feature type="transmembrane region" description="Helical" evidence="9">
    <location>
        <begin position="212"/>
        <end position="237"/>
    </location>
</feature>
<evidence type="ECO:0000256" key="5">
    <source>
        <dbReference type="ARBA" id="ARBA00023040"/>
    </source>
</evidence>